<dbReference type="PANTHER" id="PTHR44170:SF48">
    <property type="entry name" value="PROTEIN TURTLE HOMOLOG A"/>
    <property type="match status" value="1"/>
</dbReference>
<protein>
    <submittedName>
        <fullName evidence="8">Protein turtle homolog A</fullName>
    </submittedName>
</protein>
<feature type="region of interest" description="Disordered" evidence="4">
    <location>
        <begin position="852"/>
        <end position="882"/>
    </location>
</feature>
<dbReference type="PROSITE" id="PS50835">
    <property type="entry name" value="IG_LIKE"/>
    <property type="match status" value="5"/>
</dbReference>
<dbReference type="RefSeq" id="XP_033780823.1">
    <property type="nucleotide sequence ID" value="XM_033924932.1"/>
</dbReference>
<accession>A0A6P8Q175</accession>
<dbReference type="GO" id="GO:0098609">
    <property type="term" value="P:cell-cell adhesion"/>
    <property type="evidence" value="ECO:0007669"/>
    <property type="project" value="TreeGrafter"/>
</dbReference>
<evidence type="ECO:0000256" key="2">
    <source>
        <dbReference type="ARBA" id="ARBA00023157"/>
    </source>
</evidence>
<evidence type="ECO:0000256" key="4">
    <source>
        <dbReference type="SAM" id="MobiDB-lite"/>
    </source>
</evidence>
<evidence type="ECO:0000259" key="5">
    <source>
        <dbReference type="PROSITE" id="PS50835"/>
    </source>
</evidence>
<feature type="domain" description="Fibronectin type-III" evidence="6">
    <location>
        <begin position="710"/>
        <end position="803"/>
    </location>
</feature>
<dbReference type="FunFam" id="2.60.40.10:FF:000323">
    <property type="entry name" value="Immunoglobulin superfamily member 9B"/>
    <property type="match status" value="1"/>
</dbReference>
<dbReference type="Pfam" id="PF13927">
    <property type="entry name" value="Ig_3"/>
    <property type="match status" value="3"/>
</dbReference>
<evidence type="ECO:0000256" key="1">
    <source>
        <dbReference type="ARBA" id="ARBA00022737"/>
    </source>
</evidence>
<dbReference type="InterPro" id="IPR003961">
    <property type="entry name" value="FN3_dom"/>
</dbReference>
<dbReference type="InterPro" id="IPR036179">
    <property type="entry name" value="Ig-like_dom_sf"/>
</dbReference>
<evidence type="ECO:0000313" key="7">
    <source>
        <dbReference type="Proteomes" id="UP000515159"/>
    </source>
</evidence>
<dbReference type="InParanoid" id="A0A6P8Q175"/>
<dbReference type="InterPro" id="IPR003598">
    <property type="entry name" value="Ig_sub2"/>
</dbReference>
<feature type="region of interest" description="Disordered" evidence="4">
    <location>
        <begin position="1073"/>
        <end position="1104"/>
    </location>
</feature>
<dbReference type="OrthoDB" id="6234674at2759"/>
<feature type="region of interest" description="Disordered" evidence="4">
    <location>
        <begin position="1352"/>
        <end position="1385"/>
    </location>
</feature>
<dbReference type="FunCoup" id="A0A6P8Q175">
    <property type="interactions" value="486"/>
</dbReference>
<feature type="region of interest" description="Disordered" evidence="4">
    <location>
        <begin position="1414"/>
        <end position="1449"/>
    </location>
</feature>
<reference evidence="8" key="1">
    <citation type="submission" date="2025-08" db="UniProtKB">
        <authorList>
            <consortium name="RefSeq"/>
        </authorList>
    </citation>
    <scope>IDENTIFICATION</scope>
</reference>
<evidence type="ECO:0000313" key="8">
    <source>
        <dbReference type="RefSeq" id="XP_033780823.1"/>
    </source>
</evidence>
<feature type="domain" description="Ig-like" evidence="5">
    <location>
        <begin position="221"/>
        <end position="300"/>
    </location>
</feature>
<feature type="domain" description="Fibronectin type-III" evidence="6">
    <location>
        <begin position="591"/>
        <end position="690"/>
    </location>
</feature>
<evidence type="ECO:0000256" key="3">
    <source>
        <dbReference type="ARBA" id="ARBA00023319"/>
    </source>
</evidence>
<dbReference type="SMART" id="SM00408">
    <property type="entry name" value="IGc2"/>
    <property type="match status" value="3"/>
</dbReference>
<dbReference type="Pfam" id="PF00041">
    <property type="entry name" value="fn3"/>
    <property type="match status" value="2"/>
</dbReference>
<dbReference type="Gene3D" id="2.60.40.10">
    <property type="entry name" value="Immunoglobulins"/>
    <property type="match status" value="7"/>
</dbReference>
<feature type="domain" description="Ig-like" evidence="5">
    <location>
        <begin position="406"/>
        <end position="497"/>
    </location>
</feature>
<dbReference type="CDD" id="cd00096">
    <property type="entry name" value="Ig"/>
    <property type="match status" value="1"/>
</dbReference>
<dbReference type="InterPro" id="IPR003599">
    <property type="entry name" value="Ig_sub"/>
</dbReference>
<dbReference type="SUPFAM" id="SSF48726">
    <property type="entry name" value="Immunoglobulin"/>
    <property type="match status" value="5"/>
</dbReference>
<feature type="domain" description="Ig-like" evidence="5">
    <location>
        <begin position="310"/>
        <end position="402"/>
    </location>
</feature>
<name>A0A6P8Q175_GEOSA</name>
<dbReference type="InterPro" id="IPR007110">
    <property type="entry name" value="Ig-like_dom"/>
</dbReference>
<dbReference type="GeneID" id="117350583"/>
<proteinExistence type="predicted"/>
<feature type="compositionally biased region" description="Low complexity" evidence="4">
    <location>
        <begin position="869"/>
        <end position="882"/>
    </location>
</feature>
<keyword evidence="2" id="KW-1015">Disulfide bond</keyword>
<gene>
    <name evidence="8" type="primary">IGSF9</name>
</gene>
<dbReference type="SUPFAM" id="SSF49265">
    <property type="entry name" value="Fibronectin type III"/>
    <property type="match status" value="1"/>
</dbReference>
<dbReference type="PANTHER" id="PTHR44170">
    <property type="entry name" value="PROTEIN SIDEKICK"/>
    <property type="match status" value="1"/>
</dbReference>
<organism evidence="7 8">
    <name type="scientific">Geotrypetes seraphini</name>
    <name type="common">Gaboon caecilian</name>
    <name type="synonym">Caecilia seraphini</name>
    <dbReference type="NCBI Taxonomy" id="260995"/>
    <lineage>
        <taxon>Eukaryota</taxon>
        <taxon>Metazoa</taxon>
        <taxon>Chordata</taxon>
        <taxon>Craniata</taxon>
        <taxon>Vertebrata</taxon>
        <taxon>Euteleostomi</taxon>
        <taxon>Amphibia</taxon>
        <taxon>Gymnophiona</taxon>
        <taxon>Geotrypetes</taxon>
    </lineage>
</organism>
<keyword evidence="7" id="KW-1185">Reference proteome</keyword>
<dbReference type="InterPro" id="IPR036116">
    <property type="entry name" value="FN3_sf"/>
</dbReference>
<feature type="compositionally biased region" description="Low complexity" evidence="4">
    <location>
        <begin position="1358"/>
        <end position="1367"/>
    </location>
</feature>
<dbReference type="InterPro" id="IPR013783">
    <property type="entry name" value="Ig-like_fold"/>
</dbReference>
<feature type="domain" description="Ig-like" evidence="5">
    <location>
        <begin position="502"/>
        <end position="580"/>
    </location>
</feature>
<dbReference type="PROSITE" id="PS50853">
    <property type="entry name" value="FN3"/>
    <property type="match status" value="2"/>
</dbReference>
<feature type="domain" description="Ig-like" evidence="5">
    <location>
        <begin position="118"/>
        <end position="195"/>
    </location>
</feature>
<dbReference type="KEGG" id="gsh:117350583"/>
<evidence type="ECO:0000259" key="6">
    <source>
        <dbReference type="PROSITE" id="PS50853"/>
    </source>
</evidence>
<keyword evidence="3" id="KW-0393">Immunoglobulin domain</keyword>
<keyword evidence="1" id="KW-0677">Repeat</keyword>
<sequence>MREGIFFLKPITFLVIRTGGKASSANTPCGISALPLRNSVIFSVGGILVPLGPLPVHLELQCGWVSIVGDEGQVPCGDLGGICAMNWCLWIACLSLFCSTIAEGRSSTDTQAVIGRVGESVVLGCDLLYHDESRLPLYVIEWVRFGFLLPIFIKFGLYSPRVDPEYLGRTRIEEGASLRIDFLRSEDQGWYECRVFFLDRHHADKEFQNGTWIHLTVNSPPSFHETPAAFVEVRGGDTLSLSCVAYGNPKPAITWKRNGVILMGGDKIQVNNGSLTINDIKRSYAGVFTCHASSPEGEIIHTSRLLIQGPPVILIPPENVTVNISQDVFLACQAEAYPTNLTYSWFQWNNNVFHLSFLQSRVRVLVDGSLLLQQAAPEDSGKYTCVPSNGLWKAPSASAYLTVLHPAQVIDMPLETYLPVGMKGVIKCPVRANPPLLFVNWTKDGHPLELEKYPGWYLDAESSVVIATGNDDALGLYACTPYNSYGTAGESVPTRVLLKDPPIFLDVPKEAYRQEVGRELVILCSAAGDPPPIITWRKLRNAGKSRAHVDANSSLIFKPLIKEDHGNWECMAANQVARISALTSVYALGTSPHAVTNVSAVPSVVSVNVSWVPGFDGGCLQRFSVWYAPVVKHLNQGHHNWITITVPIGEDHFLVENLQPDAGYQFSILSQNKFGSGPFSQILTAYPLSIPVMTLSPEMSNTDPRSRLSPPRFLTANETSRGVILQWEPPVRRPGALTGYALEFRQAGESWELLGVSISGTETQLFVPGLIKDSSYEFRLVAFSSDFISNPSNSVNISTTGMEVYPSRTQLPEVLPQPVLAGLVGGICFLAIAMIISTAAACFMKHHRTIRNRKRQQDQPIVFAPNKKPSPSQNSDGSGSSDSLMKIKLCSSPYQSFRKAPLWGEKTETDVHHVSSNQSSSRYTVYESHIGESVALERINRGPDGRFVVEPETRQHSGLIDGFPYATETEFYPEFHPQDSLDLSHTFEVGQETYVQVHPERGAGTWQGEVTLRPKATGQARREAQASGHRQGKYFGYSGGNCSSPVDESKPLCIKDISPVALPYSKIEERRREASSVEENFSRTVSSLRDSQPKGYTSLSGLASTPSLQSQKDLGFHQRLSPSAQSGILQYLSLPFFKEMSVDGPPEEDPLQLEDASQLKAWGSQTLLNLEDKTSIGDDKERPRSHCWTSCLDYVDTSNNQKSSEQLVPTKPFLQPPESNLGTVKLVLRDSLHWTTTLPSKCPSQHLTVKHAQWASDKPHPEIPMDIRAESVITVVSSSQDEPFHELTELKALDKQRPLGALFLHGSPSEKVFRSSLTSQSSGRGSVSFLRPPSLAQSLGCGYFGSPLGETASWHSRQGSQSSGAEESQQKMEPSIATISKRRNTSVDENYEWDSELPVESDILEALQMYRSGTPKRPVSSLATQDLQKQGAKAPRTDYGSPSKSSSMDALTFSHTHTLTSPEARCAALREEFLAYQRHREETQEGLTSSRDYDECYEQATLL</sequence>
<feature type="compositionally biased region" description="Polar residues" evidence="4">
    <location>
        <begin position="1440"/>
        <end position="1449"/>
    </location>
</feature>
<feature type="compositionally biased region" description="Polar residues" evidence="4">
    <location>
        <begin position="1077"/>
        <end position="1104"/>
    </location>
</feature>
<dbReference type="CTD" id="57549"/>
<dbReference type="CDD" id="cd00063">
    <property type="entry name" value="FN3"/>
    <property type="match status" value="2"/>
</dbReference>
<dbReference type="Proteomes" id="UP000515159">
    <property type="component" value="Chromosome 16"/>
</dbReference>
<dbReference type="SMART" id="SM00060">
    <property type="entry name" value="FN3"/>
    <property type="match status" value="2"/>
</dbReference>
<dbReference type="SMART" id="SM00409">
    <property type="entry name" value="IG"/>
    <property type="match status" value="5"/>
</dbReference>